<sequence>MSGLKHAMNLNDTTRLIGELCINRNRRTTRVNRGTTPSTSGPHPVIYEGTMNIKHHFYYTKITENLHTYSGNCPPSADVNKNHTTTKELPPSWLSIRGNRMTIDTAVVGVQTAITGHGPTPPEGGTSLHRSGCNSTPHPCYTPRRNKNPLTYPAASNPRTCGALPGERRQ</sequence>
<feature type="region of interest" description="Disordered" evidence="1">
    <location>
        <begin position="138"/>
        <end position="170"/>
    </location>
</feature>
<proteinExistence type="predicted"/>
<dbReference type="AlphaFoldDB" id="A0A4Y2KUI9"/>
<accession>A0A4Y2KUI9</accession>
<evidence type="ECO:0000313" key="2">
    <source>
        <dbReference type="EMBL" id="GBN05026.1"/>
    </source>
</evidence>
<dbReference type="Proteomes" id="UP000499080">
    <property type="component" value="Unassembled WGS sequence"/>
</dbReference>
<dbReference type="EMBL" id="BGPR01004935">
    <property type="protein sequence ID" value="GBN05026.1"/>
    <property type="molecule type" value="Genomic_DNA"/>
</dbReference>
<evidence type="ECO:0000256" key="1">
    <source>
        <dbReference type="SAM" id="MobiDB-lite"/>
    </source>
</evidence>
<gene>
    <name evidence="2" type="ORF">AVEN_196676_1</name>
</gene>
<evidence type="ECO:0000313" key="3">
    <source>
        <dbReference type="Proteomes" id="UP000499080"/>
    </source>
</evidence>
<keyword evidence="3" id="KW-1185">Reference proteome</keyword>
<comment type="caution">
    <text evidence="2">The sequence shown here is derived from an EMBL/GenBank/DDBJ whole genome shotgun (WGS) entry which is preliminary data.</text>
</comment>
<protein>
    <submittedName>
        <fullName evidence="2">Uncharacterized protein</fullName>
    </submittedName>
</protein>
<reference evidence="2 3" key="1">
    <citation type="journal article" date="2019" name="Sci. Rep.">
        <title>Orb-weaving spider Araneus ventricosus genome elucidates the spidroin gene catalogue.</title>
        <authorList>
            <person name="Kono N."/>
            <person name="Nakamura H."/>
            <person name="Ohtoshi R."/>
            <person name="Moran D.A.P."/>
            <person name="Shinohara A."/>
            <person name="Yoshida Y."/>
            <person name="Fujiwara M."/>
            <person name="Mori M."/>
            <person name="Tomita M."/>
            <person name="Arakawa K."/>
        </authorList>
    </citation>
    <scope>NUCLEOTIDE SEQUENCE [LARGE SCALE GENOMIC DNA]</scope>
</reference>
<name>A0A4Y2KUI9_ARAVE</name>
<organism evidence="2 3">
    <name type="scientific">Araneus ventricosus</name>
    <name type="common">Orbweaver spider</name>
    <name type="synonym">Epeira ventricosa</name>
    <dbReference type="NCBI Taxonomy" id="182803"/>
    <lineage>
        <taxon>Eukaryota</taxon>
        <taxon>Metazoa</taxon>
        <taxon>Ecdysozoa</taxon>
        <taxon>Arthropoda</taxon>
        <taxon>Chelicerata</taxon>
        <taxon>Arachnida</taxon>
        <taxon>Araneae</taxon>
        <taxon>Araneomorphae</taxon>
        <taxon>Entelegynae</taxon>
        <taxon>Araneoidea</taxon>
        <taxon>Araneidae</taxon>
        <taxon>Araneus</taxon>
    </lineage>
</organism>